<feature type="transmembrane region" description="Helical" evidence="6">
    <location>
        <begin position="176"/>
        <end position="195"/>
    </location>
</feature>
<feature type="transmembrane region" description="Helical" evidence="6">
    <location>
        <begin position="295"/>
        <end position="314"/>
    </location>
</feature>
<feature type="transmembrane region" description="Helical" evidence="6">
    <location>
        <begin position="44"/>
        <end position="65"/>
    </location>
</feature>
<sequence>MFKKLIAKNNSNVANLLAGRIATNIADSLFYMTILWYFKVHFHSPIVLSLVFIADSTIDMMAFVFGPLIDRIYIKRLLQYVTAFQILFSFITVGFFLNKNEQNIFIIVGLIITYIFSTIGSTLIYPSEEKILPVITDRNQLIKINGIFQMTYQTLDLFLDSLATLLITYLSINNTMVISALIFAIALAFYSKLFLPKKLFKQTSDYFADNYLKDLITGWKTLKNEDRILALILPFAITNLFYGIASVGLPYFASNFISKNASGYGMIEFACSLGGILRSIIIQHFNFGKEKLEEFVTLSLLLAGISVILQAILAKLLFSWILILFVSSSVWISMMNINFKVLVQESFDSQILGRIETINTSIINCMIPLGSFLGGIIVQHYSATEAILMQGIAEVITAFFYFLIFIKNR</sequence>
<name>I7L909_9LACO</name>
<dbReference type="Pfam" id="PF07690">
    <property type="entry name" value="MFS_1"/>
    <property type="match status" value="1"/>
</dbReference>
<evidence type="ECO:0000256" key="4">
    <source>
        <dbReference type="ARBA" id="ARBA00022989"/>
    </source>
</evidence>
<keyword evidence="8" id="KW-1185">Reference proteome</keyword>
<keyword evidence="5 6" id="KW-0472">Membrane</keyword>
<feature type="transmembrane region" description="Helical" evidence="6">
    <location>
        <begin position="77"/>
        <end position="97"/>
    </location>
</feature>
<dbReference type="eggNOG" id="COG2211">
    <property type="taxonomic scope" value="Bacteria"/>
</dbReference>
<evidence type="ECO:0000256" key="5">
    <source>
        <dbReference type="ARBA" id="ARBA00023136"/>
    </source>
</evidence>
<dbReference type="EMBL" id="CAKE01000001">
    <property type="protein sequence ID" value="CCI81079.1"/>
    <property type="molecule type" value="Genomic_DNA"/>
</dbReference>
<dbReference type="Gene3D" id="1.20.1250.20">
    <property type="entry name" value="MFS general substrate transporter like domains"/>
    <property type="match status" value="1"/>
</dbReference>
<comment type="subcellular location">
    <subcellularLocation>
        <location evidence="1">Cell membrane</location>
        <topology evidence="1">Multi-pass membrane protein</topology>
    </subcellularLocation>
</comment>
<feature type="transmembrane region" description="Helical" evidence="6">
    <location>
        <begin position="320"/>
        <end position="339"/>
    </location>
</feature>
<dbReference type="InterPro" id="IPR036259">
    <property type="entry name" value="MFS_trans_sf"/>
</dbReference>
<feature type="transmembrane region" description="Helical" evidence="6">
    <location>
        <begin position="103"/>
        <end position="125"/>
    </location>
</feature>
<comment type="caution">
    <text evidence="7">The sequence shown here is derived from an EMBL/GenBank/DDBJ whole genome shotgun (WGS) entry which is preliminary data.</text>
</comment>
<feature type="transmembrane region" description="Helical" evidence="6">
    <location>
        <begin position="387"/>
        <end position="406"/>
    </location>
</feature>
<organism evidence="7 8">
    <name type="scientific">Lactobacillus hominis DSM 23910 = CRBIP 24.179</name>
    <dbReference type="NCBI Taxonomy" id="1423758"/>
    <lineage>
        <taxon>Bacteria</taxon>
        <taxon>Bacillati</taxon>
        <taxon>Bacillota</taxon>
        <taxon>Bacilli</taxon>
        <taxon>Lactobacillales</taxon>
        <taxon>Lactobacillaceae</taxon>
        <taxon>Lactobacillus</taxon>
    </lineage>
</organism>
<dbReference type="InterPro" id="IPR011701">
    <property type="entry name" value="MFS"/>
</dbReference>
<dbReference type="PANTHER" id="PTHR23513:SF6">
    <property type="entry name" value="MAJOR FACILITATOR SUPERFAMILY ASSOCIATED DOMAIN-CONTAINING PROTEIN"/>
    <property type="match status" value="1"/>
</dbReference>
<proteinExistence type="predicted"/>
<gene>
    <name evidence="7" type="ORF">BN55_03965</name>
</gene>
<feature type="transmembrane region" description="Helical" evidence="6">
    <location>
        <begin position="264"/>
        <end position="283"/>
    </location>
</feature>
<dbReference type="SUPFAM" id="SSF103473">
    <property type="entry name" value="MFS general substrate transporter"/>
    <property type="match status" value="1"/>
</dbReference>
<feature type="transmembrane region" description="Helical" evidence="6">
    <location>
        <begin position="360"/>
        <end position="381"/>
    </location>
</feature>
<accession>I7L909</accession>
<evidence type="ECO:0000256" key="3">
    <source>
        <dbReference type="ARBA" id="ARBA00022692"/>
    </source>
</evidence>
<reference evidence="7 8" key="1">
    <citation type="submission" date="2012-06" db="EMBL/GenBank/DDBJ databases">
        <title>Draft Genome Sequence of Lactobacillus hominis Strain CRBIP 24.179T, isolated from human intestine.</title>
        <authorList>
            <person name="Cousin S."/>
            <person name="Ma L."/>
            <person name="Bizet C."/>
            <person name="Loux V."/>
            <person name="Bouchier C."/>
            <person name="Clermont D."/>
            <person name="Creno S."/>
        </authorList>
    </citation>
    <scope>NUCLEOTIDE SEQUENCE [LARGE SCALE GENOMIC DNA]</scope>
    <source>
        <strain evidence="8">CRBIP 24.179T</strain>
    </source>
</reference>
<dbReference type="STRING" id="1423758.FC41_GL000159"/>
<dbReference type="GeneID" id="82846357"/>
<feature type="transmembrane region" description="Helical" evidence="6">
    <location>
        <begin position="228"/>
        <end position="252"/>
    </location>
</feature>
<dbReference type="PATRIC" id="fig|1423758.3.peg.163"/>
<protein>
    <submittedName>
        <fullName evidence="7">Macrolide efflux protein</fullName>
    </submittedName>
</protein>
<dbReference type="CDD" id="cd06173">
    <property type="entry name" value="MFS_MefA_like"/>
    <property type="match status" value="1"/>
</dbReference>
<keyword evidence="4 6" id="KW-1133">Transmembrane helix</keyword>
<evidence type="ECO:0000313" key="7">
    <source>
        <dbReference type="EMBL" id="CCI81079.1"/>
    </source>
</evidence>
<evidence type="ECO:0000256" key="6">
    <source>
        <dbReference type="SAM" id="Phobius"/>
    </source>
</evidence>
<dbReference type="Proteomes" id="UP000009320">
    <property type="component" value="Unassembled WGS sequence"/>
</dbReference>
<dbReference type="GO" id="GO:0022857">
    <property type="term" value="F:transmembrane transporter activity"/>
    <property type="evidence" value="ECO:0007669"/>
    <property type="project" value="InterPro"/>
</dbReference>
<dbReference type="OrthoDB" id="2287060at2"/>
<dbReference type="PANTHER" id="PTHR23513">
    <property type="entry name" value="INTEGRAL MEMBRANE EFFLUX PROTEIN-RELATED"/>
    <property type="match status" value="1"/>
</dbReference>
<evidence type="ECO:0000256" key="1">
    <source>
        <dbReference type="ARBA" id="ARBA00004651"/>
    </source>
</evidence>
<keyword evidence="2" id="KW-1003">Cell membrane</keyword>
<evidence type="ECO:0000313" key="8">
    <source>
        <dbReference type="Proteomes" id="UP000009320"/>
    </source>
</evidence>
<dbReference type="GO" id="GO:0005886">
    <property type="term" value="C:plasma membrane"/>
    <property type="evidence" value="ECO:0007669"/>
    <property type="project" value="UniProtKB-SubCell"/>
</dbReference>
<evidence type="ECO:0000256" key="2">
    <source>
        <dbReference type="ARBA" id="ARBA00022475"/>
    </source>
</evidence>
<dbReference type="AlphaFoldDB" id="I7L909"/>
<dbReference type="RefSeq" id="WP_008469694.1">
    <property type="nucleotide sequence ID" value="NZ_AYZP01000001.1"/>
</dbReference>
<keyword evidence="3 6" id="KW-0812">Transmembrane</keyword>